<comment type="cofactor">
    <cofactor evidence="1">
        <name>FAD</name>
        <dbReference type="ChEBI" id="CHEBI:57692"/>
    </cofactor>
</comment>
<dbReference type="InterPro" id="IPR013786">
    <property type="entry name" value="AcylCoA_DH/ox_N"/>
</dbReference>
<dbReference type="EMBL" id="JAGEOJ010000017">
    <property type="protein sequence ID" value="MBO2452810.1"/>
    <property type="molecule type" value="Genomic_DNA"/>
</dbReference>
<comment type="caution">
    <text evidence="8">The sequence shown here is derived from an EMBL/GenBank/DDBJ whole genome shotgun (WGS) entry which is preliminary data.</text>
</comment>
<evidence type="ECO:0000256" key="4">
    <source>
        <dbReference type="ARBA" id="ARBA00022827"/>
    </source>
</evidence>
<dbReference type="AlphaFoldDB" id="A0A939PI01"/>
<keyword evidence="3" id="KW-0285">Flavoprotein</keyword>
<comment type="similarity">
    <text evidence="2">Belongs to the acyl-CoA dehydrogenase family.</text>
</comment>
<dbReference type="Pfam" id="PF00441">
    <property type="entry name" value="Acyl-CoA_dh_1"/>
    <property type="match status" value="1"/>
</dbReference>
<dbReference type="GO" id="GO:0050660">
    <property type="term" value="F:flavin adenine dinucleotide binding"/>
    <property type="evidence" value="ECO:0007669"/>
    <property type="project" value="InterPro"/>
</dbReference>
<evidence type="ECO:0000256" key="2">
    <source>
        <dbReference type="ARBA" id="ARBA00009347"/>
    </source>
</evidence>
<dbReference type="InterPro" id="IPR009075">
    <property type="entry name" value="AcylCo_DH/oxidase_C"/>
</dbReference>
<dbReference type="InterPro" id="IPR009100">
    <property type="entry name" value="AcylCoA_DH/oxidase_NM_dom_sf"/>
</dbReference>
<dbReference type="Proteomes" id="UP000669179">
    <property type="component" value="Unassembled WGS sequence"/>
</dbReference>
<dbReference type="SUPFAM" id="SSF56645">
    <property type="entry name" value="Acyl-CoA dehydrogenase NM domain-like"/>
    <property type="match status" value="1"/>
</dbReference>
<dbReference type="InterPro" id="IPR036250">
    <property type="entry name" value="AcylCo_DH-like_C"/>
</dbReference>
<feature type="domain" description="Acyl-CoA dehydrogenase/oxidase N-terminal" evidence="7">
    <location>
        <begin position="25"/>
        <end position="98"/>
    </location>
</feature>
<dbReference type="RefSeq" id="WP_208260819.1">
    <property type="nucleotide sequence ID" value="NZ_JAGEOJ010000017.1"/>
</dbReference>
<organism evidence="8 9">
    <name type="scientific">Actinomadura barringtoniae</name>
    <dbReference type="NCBI Taxonomy" id="1427535"/>
    <lineage>
        <taxon>Bacteria</taxon>
        <taxon>Bacillati</taxon>
        <taxon>Actinomycetota</taxon>
        <taxon>Actinomycetes</taxon>
        <taxon>Streptosporangiales</taxon>
        <taxon>Thermomonosporaceae</taxon>
        <taxon>Actinomadura</taxon>
    </lineage>
</organism>
<dbReference type="GO" id="GO:0003995">
    <property type="term" value="F:acyl-CoA dehydrogenase activity"/>
    <property type="evidence" value="ECO:0007669"/>
    <property type="project" value="TreeGrafter"/>
</dbReference>
<sequence length="318" mass="33623">MRLGLTTEQRDFGVATAKLLAGQNGPERWARLAELGIPGLLVPEEHGGADGDDVDLLAPIEAAGYAAAPEPLIETAIATGLLRGSPLAGTWLPKVAGGECVVAVTEPGTSHAVAADRAALVLVERGGAWHAATDFTTAERPSLDEERRLFTVSAQATEPLPTADAATAFDRGAILTAAYLLGVARRMIDMSVEHASTRVQFGRPVGSYQAIKHQFADALVAVEFARPSVHQAAYSLAANAPTTSRDASAAKSLAADAAHRAARTALQVHGAIGYTVECELHRWLRRTWTLTSSWGDADHHRLRVAALLIDEDEAVRLP</sequence>
<dbReference type="PANTHER" id="PTHR43884:SF20">
    <property type="entry name" value="ACYL-COA DEHYDROGENASE FADE28"/>
    <property type="match status" value="1"/>
</dbReference>
<accession>A0A939PI01</accession>
<evidence type="ECO:0000259" key="6">
    <source>
        <dbReference type="Pfam" id="PF00441"/>
    </source>
</evidence>
<dbReference type="Gene3D" id="1.10.540.10">
    <property type="entry name" value="Acyl-CoA dehydrogenase/oxidase, N-terminal domain"/>
    <property type="match status" value="1"/>
</dbReference>
<evidence type="ECO:0000313" key="8">
    <source>
        <dbReference type="EMBL" id="MBO2452810.1"/>
    </source>
</evidence>
<evidence type="ECO:0000259" key="7">
    <source>
        <dbReference type="Pfam" id="PF02771"/>
    </source>
</evidence>
<keyword evidence="4" id="KW-0274">FAD</keyword>
<keyword evidence="5" id="KW-0560">Oxidoreductase</keyword>
<proteinExistence type="inferred from homology"/>
<feature type="domain" description="Acyl-CoA dehydrogenase/oxidase C-terminal" evidence="6">
    <location>
        <begin position="165"/>
        <end position="306"/>
    </location>
</feature>
<evidence type="ECO:0000313" key="9">
    <source>
        <dbReference type="Proteomes" id="UP000669179"/>
    </source>
</evidence>
<reference evidence="8" key="1">
    <citation type="submission" date="2021-03" db="EMBL/GenBank/DDBJ databases">
        <authorList>
            <person name="Kanchanasin P."/>
            <person name="Saeng-In P."/>
            <person name="Phongsopitanun W."/>
            <person name="Yuki M."/>
            <person name="Kudo T."/>
            <person name="Ohkuma M."/>
            <person name="Tanasupawat S."/>
        </authorList>
    </citation>
    <scope>NUCLEOTIDE SEQUENCE</scope>
    <source>
        <strain evidence="8">GKU 128</strain>
    </source>
</reference>
<evidence type="ECO:0000256" key="3">
    <source>
        <dbReference type="ARBA" id="ARBA00022630"/>
    </source>
</evidence>
<gene>
    <name evidence="8" type="ORF">J4573_37360</name>
</gene>
<dbReference type="Pfam" id="PF02771">
    <property type="entry name" value="Acyl-CoA_dh_N"/>
    <property type="match status" value="1"/>
</dbReference>
<dbReference type="InterPro" id="IPR037069">
    <property type="entry name" value="AcylCoA_DH/ox_N_sf"/>
</dbReference>
<dbReference type="Gene3D" id="1.20.140.10">
    <property type="entry name" value="Butyryl-CoA Dehydrogenase, subunit A, domain 3"/>
    <property type="match status" value="1"/>
</dbReference>
<name>A0A939PI01_9ACTN</name>
<keyword evidence="9" id="KW-1185">Reference proteome</keyword>
<protein>
    <submittedName>
        <fullName evidence="8">Acyl-CoA/acyl-ACP dehydrogenase</fullName>
    </submittedName>
</protein>
<evidence type="ECO:0000256" key="5">
    <source>
        <dbReference type="ARBA" id="ARBA00023002"/>
    </source>
</evidence>
<dbReference type="PANTHER" id="PTHR43884">
    <property type="entry name" value="ACYL-COA DEHYDROGENASE"/>
    <property type="match status" value="1"/>
</dbReference>
<dbReference type="SUPFAM" id="SSF47203">
    <property type="entry name" value="Acyl-CoA dehydrogenase C-terminal domain-like"/>
    <property type="match status" value="1"/>
</dbReference>
<evidence type="ECO:0000256" key="1">
    <source>
        <dbReference type="ARBA" id="ARBA00001974"/>
    </source>
</evidence>